<dbReference type="Pfam" id="PF13473">
    <property type="entry name" value="Cupredoxin_1"/>
    <property type="match status" value="1"/>
</dbReference>
<feature type="domain" description="EfeO-type cupredoxin-like" evidence="2">
    <location>
        <begin position="52"/>
        <end position="129"/>
    </location>
</feature>
<organism evidence="3 4">
    <name type="scientific">Thermoflavifilum thermophilum</name>
    <dbReference type="NCBI Taxonomy" id="1393122"/>
    <lineage>
        <taxon>Bacteria</taxon>
        <taxon>Pseudomonadati</taxon>
        <taxon>Bacteroidota</taxon>
        <taxon>Chitinophagia</taxon>
        <taxon>Chitinophagales</taxon>
        <taxon>Chitinophagaceae</taxon>
        <taxon>Thermoflavifilum</taxon>
    </lineage>
</organism>
<dbReference type="Gene3D" id="2.60.40.420">
    <property type="entry name" value="Cupredoxins - blue copper proteins"/>
    <property type="match status" value="1"/>
</dbReference>
<feature type="signal peptide" evidence="1">
    <location>
        <begin position="1"/>
        <end position="22"/>
    </location>
</feature>
<dbReference type="PANTHER" id="PTHR36507">
    <property type="entry name" value="BLL1555 PROTEIN"/>
    <property type="match status" value="1"/>
</dbReference>
<keyword evidence="4" id="KW-1185">Reference proteome</keyword>
<protein>
    <submittedName>
        <fullName evidence="3">Plastocyanin</fullName>
    </submittedName>
</protein>
<accession>A0A1I7NG38</accession>
<reference evidence="4" key="1">
    <citation type="submission" date="2016-10" db="EMBL/GenBank/DDBJ databases">
        <authorList>
            <person name="Varghese N."/>
            <person name="Submissions S."/>
        </authorList>
    </citation>
    <scope>NUCLEOTIDE SEQUENCE [LARGE SCALE GENOMIC DNA]</scope>
    <source>
        <strain evidence="4">DSM 14807</strain>
    </source>
</reference>
<feature type="chain" id="PRO_5011573546" evidence="1">
    <location>
        <begin position="23"/>
        <end position="130"/>
    </location>
</feature>
<dbReference type="PROSITE" id="PS51257">
    <property type="entry name" value="PROKAR_LIPOPROTEIN"/>
    <property type="match status" value="1"/>
</dbReference>
<dbReference type="SUPFAM" id="SSF49503">
    <property type="entry name" value="Cupredoxins"/>
    <property type="match status" value="1"/>
</dbReference>
<dbReference type="AlphaFoldDB" id="A0A1I7NG38"/>
<dbReference type="OrthoDB" id="680163at2"/>
<dbReference type="InterPro" id="IPR008972">
    <property type="entry name" value="Cupredoxin"/>
</dbReference>
<name>A0A1I7NG38_9BACT</name>
<proteinExistence type="predicted"/>
<evidence type="ECO:0000256" key="1">
    <source>
        <dbReference type="SAM" id="SignalP"/>
    </source>
</evidence>
<dbReference type="PANTHER" id="PTHR36507:SF1">
    <property type="entry name" value="BLL1555 PROTEIN"/>
    <property type="match status" value="1"/>
</dbReference>
<evidence type="ECO:0000259" key="2">
    <source>
        <dbReference type="Pfam" id="PF13473"/>
    </source>
</evidence>
<evidence type="ECO:0000313" key="3">
    <source>
        <dbReference type="EMBL" id="SFV33634.1"/>
    </source>
</evidence>
<dbReference type="InterPro" id="IPR028096">
    <property type="entry name" value="EfeO_Cupredoxin"/>
</dbReference>
<gene>
    <name evidence="3" type="ORF">SAMN05660895_1767</name>
</gene>
<dbReference type="EMBL" id="FPCJ01000001">
    <property type="protein sequence ID" value="SFV33634.1"/>
    <property type="molecule type" value="Genomic_DNA"/>
</dbReference>
<dbReference type="CDD" id="cd13921">
    <property type="entry name" value="Amicyanin"/>
    <property type="match status" value="1"/>
</dbReference>
<dbReference type="Proteomes" id="UP000199537">
    <property type="component" value="Unassembled WGS sequence"/>
</dbReference>
<evidence type="ECO:0000313" key="4">
    <source>
        <dbReference type="Proteomes" id="UP000199537"/>
    </source>
</evidence>
<keyword evidence="1" id="KW-0732">Signal</keyword>
<dbReference type="InterPro" id="IPR035668">
    <property type="entry name" value="Amicyanin"/>
</dbReference>
<dbReference type="STRING" id="1393122.SAMN05660895_1767"/>
<sequence length="130" mass="13716">MKHKLYLLLCSLSIMLFVSCSKSSNDYSGGGSTGGNTGGNNGGNSGGSSGNVISISNYNFSPSSLTVAKGTTVKWTNSDPVTHTVTEDNGKFDSGNLPYGQSYSYTFSDTGSFHYHCAIHTYMKGTIIVQ</sequence>
<dbReference type="RefSeq" id="WP_092459895.1">
    <property type="nucleotide sequence ID" value="NZ_FPCJ01000001.1"/>
</dbReference>
<dbReference type="InterPro" id="IPR052721">
    <property type="entry name" value="ET_Amicyanin"/>
</dbReference>